<dbReference type="GO" id="GO:0004497">
    <property type="term" value="F:monooxygenase activity"/>
    <property type="evidence" value="ECO:0007669"/>
    <property type="project" value="UniProtKB-KW"/>
</dbReference>
<keyword evidence="10 13" id="KW-0408">Iron</keyword>
<dbReference type="Pfam" id="PF00067">
    <property type="entry name" value="p450"/>
    <property type="match status" value="1"/>
</dbReference>
<dbReference type="InterPro" id="IPR036396">
    <property type="entry name" value="Cyt_P450_sf"/>
</dbReference>
<dbReference type="PROSITE" id="PS00086">
    <property type="entry name" value="CYTOCHROME_P450"/>
    <property type="match status" value="1"/>
</dbReference>
<evidence type="ECO:0000256" key="11">
    <source>
        <dbReference type="ARBA" id="ARBA00023033"/>
    </source>
</evidence>
<dbReference type="GO" id="GO:0020037">
    <property type="term" value="F:heme binding"/>
    <property type="evidence" value="ECO:0007669"/>
    <property type="project" value="InterPro"/>
</dbReference>
<dbReference type="STRING" id="1095629.A0A0C9YH98"/>
<dbReference type="CDD" id="cd11069">
    <property type="entry name" value="CYP_FUM15-like"/>
    <property type="match status" value="1"/>
</dbReference>
<evidence type="ECO:0000256" key="6">
    <source>
        <dbReference type="ARBA" id="ARBA00022692"/>
    </source>
</evidence>
<dbReference type="Proteomes" id="UP000054477">
    <property type="component" value="Unassembled WGS sequence"/>
</dbReference>
<dbReference type="InterPro" id="IPR001128">
    <property type="entry name" value="Cyt_P450"/>
</dbReference>
<evidence type="ECO:0000256" key="1">
    <source>
        <dbReference type="ARBA" id="ARBA00001971"/>
    </source>
</evidence>
<evidence type="ECO:0000256" key="3">
    <source>
        <dbReference type="ARBA" id="ARBA00004721"/>
    </source>
</evidence>
<evidence type="ECO:0000256" key="9">
    <source>
        <dbReference type="ARBA" id="ARBA00023002"/>
    </source>
</evidence>
<keyword evidence="8" id="KW-1133">Transmembrane helix</keyword>
<protein>
    <recommendedName>
        <fullName evidence="17">Cytochrome P450</fullName>
    </recommendedName>
</protein>
<evidence type="ECO:0008006" key="17">
    <source>
        <dbReference type="Google" id="ProtNLM"/>
    </source>
</evidence>
<evidence type="ECO:0000313" key="16">
    <source>
        <dbReference type="Proteomes" id="UP000054477"/>
    </source>
</evidence>
<keyword evidence="5 13" id="KW-0349">Heme</keyword>
<evidence type="ECO:0000313" key="15">
    <source>
        <dbReference type="EMBL" id="KIK07383.1"/>
    </source>
</evidence>
<keyword evidence="7 13" id="KW-0479">Metal-binding</keyword>
<proteinExistence type="inferred from homology"/>
<dbReference type="SUPFAM" id="SSF48264">
    <property type="entry name" value="Cytochrome P450"/>
    <property type="match status" value="1"/>
</dbReference>
<dbReference type="OrthoDB" id="1470350at2759"/>
<keyword evidence="11 14" id="KW-0503">Monooxygenase</keyword>
<reference evidence="16" key="2">
    <citation type="submission" date="2015-01" db="EMBL/GenBank/DDBJ databases">
        <title>Evolutionary Origins and Diversification of the Mycorrhizal Mutualists.</title>
        <authorList>
            <consortium name="DOE Joint Genome Institute"/>
            <consortium name="Mycorrhizal Genomics Consortium"/>
            <person name="Kohler A."/>
            <person name="Kuo A."/>
            <person name="Nagy L.G."/>
            <person name="Floudas D."/>
            <person name="Copeland A."/>
            <person name="Barry K.W."/>
            <person name="Cichocki N."/>
            <person name="Veneault-Fourrey C."/>
            <person name="LaButti K."/>
            <person name="Lindquist E.A."/>
            <person name="Lipzen A."/>
            <person name="Lundell T."/>
            <person name="Morin E."/>
            <person name="Murat C."/>
            <person name="Riley R."/>
            <person name="Ohm R."/>
            <person name="Sun H."/>
            <person name="Tunlid A."/>
            <person name="Henrissat B."/>
            <person name="Grigoriev I.V."/>
            <person name="Hibbett D.S."/>
            <person name="Martin F."/>
        </authorList>
    </citation>
    <scope>NUCLEOTIDE SEQUENCE [LARGE SCALE GENOMIC DNA]</scope>
    <source>
        <strain evidence="16">LaAM-08-1</strain>
    </source>
</reference>
<dbReference type="Gene3D" id="1.10.630.10">
    <property type="entry name" value="Cytochrome P450"/>
    <property type="match status" value="1"/>
</dbReference>
<sequence>MFLYLSSKLFLLSLGFFIVCTTRYFFHLLLTRRVLSRIPGPPPSSLLWGEEWNLYQSVPGSPYVEWHKRYGKVVKFSGALWHPVVSITDFKAISFILGEGIYSLPKPRGVRAWFRATLGEGILWVEGKLAHEQQRRILAPALSQQAIRGLTPVFFETSAKLVVQWMKLFDASSVDEMEIDVTNWAGRFALDTIGRAAFSYDFDCLSGAPHPLEEALNGLTNCEHKSSSFYMRALFWLFPPMLSIGKKGEMIQKTKFELGVIASRMWWDAKVAGDRESKTLMAHMLRRDDSFSHSLLDEQHVVSQMRTIISAGYETVSAVVSWILYELASHSQLQFALREEFSSLLDHSMDSVNNRCPLLDAVLKETLRLHPAILENHHETAHDIYLPLSEPIPGMNELQLFLPKGTLLVIPVNAIQSDPEIWGPDAKIFRPQRWLEMKQDGNRRGRELLAFSEGPRSCIGKSFAIAEIKALVVTLVRQFSFTCPYEIEAFQSFVVRPRVRDQTASSLPLLVRRL</sequence>
<evidence type="ECO:0000256" key="12">
    <source>
        <dbReference type="ARBA" id="ARBA00023136"/>
    </source>
</evidence>
<comment type="pathway">
    <text evidence="3">Secondary metabolite biosynthesis; terpenoid biosynthesis.</text>
</comment>
<reference evidence="15 16" key="1">
    <citation type="submission" date="2014-04" db="EMBL/GenBank/DDBJ databases">
        <authorList>
            <consortium name="DOE Joint Genome Institute"/>
            <person name="Kuo A."/>
            <person name="Kohler A."/>
            <person name="Nagy L.G."/>
            <person name="Floudas D."/>
            <person name="Copeland A."/>
            <person name="Barry K.W."/>
            <person name="Cichocki N."/>
            <person name="Veneault-Fourrey C."/>
            <person name="LaButti K."/>
            <person name="Lindquist E.A."/>
            <person name="Lipzen A."/>
            <person name="Lundell T."/>
            <person name="Morin E."/>
            <person name="Murat C."/>
            <person name="Sun H."/>
            <person name="Tunlid A."/>
            <person name="Henrissat B."/>
            <person name="Grigoriev I.V."/>
            <person name="Hibbett D.S."/>
            <person name="Martin F."/>
            <person name="Nordberg H.P."/>
            <person name="Cantor M.N."/>
            <person name="Hua S.X."/>
        </authorList>
    </citation>
    <scope>NUCLEOTIDE SEQUENCE [LARGE SCALE GENOMIC DNA]</scope>
    <source>
        <strain evidence="15 16">LaAM-08-1</strain>
    </source>
</reference>
<dbReference type="GO" id="GO:0016020">
    <property type="term" value="C:membrane"/>
    <property type="evidence" value="ECO:0007669"/>
    <property type="project" value="UniProtKB-SubCell"/>
</dbReference>
<dbReference type="PANTHER" id="PTHR24305:SF166">
    <property type="entry name" value="CYTOCHROME P450 12A4, MITOCHONDRIAL-RELATED"/>
    <property type="match status" value="1"/>
</dbReference>
<dbReference type="GO" id="GO:0005506">
    <property type="term" value="F:iron ion binding"/>
    <property type="evidence" value="ECO:0007669"/>
    <property type="project" value="InterPro"/>
</dbReference>
<dbReference type="EMBL" id="KN838547">
    <property type="protein sequence ID" value="KIK07383.1"/>
    <property type="molecule type" value="Genomic_DNA"/>
</dbReference>
<keyword evidence="16" id="KW-1185">Reference proteome</keyword>
<comment type="cofactor">
    <cofactor evidence="1 13">
        <name>heme</name>
        <dbReference type="ChEBI" id="CHEBI:30413"/>
    </cofactor>
</comment>
<evidence type="ECO:0000256" key="5">
    <source>
        <dbReference type="ARBA" id="ARBA00022617"/>
    </source>
</evidence>
<gene>
    <name evidence="15" type="ORF">K443DRAFT_182310</name>
</gene>
<evidence type="ECO:0000256" key="7">
    <source>
        <dbReference type="ARBA" id="ARBA00022723"/>
    </source>
</evidence>
<keyword evidence="12" id="KW-0472">Membrane</keyword>
<organism evidence="15 16">
    <name type="scientific">Laccaria amethystina LaAM-08-1</name>
    <dbReference type="NCBI Taxonomy" id="1095629"/>
    <lineage>
        <taxon>Eukaryota</taxon>
        <taxon>Fungi</taxon>
        <taxon>Dikarya</taxon>
        <taxon>Basidiomycota</taxon>
        <taxon>Agaricomycotina</taxon>
        <taxon>Agaricomycetes</taxon>
        <taxon>Agaricomycetidae</taxon>
        <taxon>Agaricales</taxon>
        <taxon>Agaricineae</taxon>
        <taxon>Hydnangiaceae</taxon>
        <taxon>Laccaria</taxon>
    </lineage>
</organism>
<dbReference type="InterPro" id="IPR017972">
    <property type="entry name" value="Cyt_P450_CS"/>
</dbReference>
<evidence type="ECO:0000256" key="10">
    <source>
        <dbReference type="ARBA" id="ARBA00023004"/>
    </source>
</evidence>
<accession>A0A0C9YH98</accession>
<dbReference type="HOGENOM" id="CLU_001570_5_0_1"/>
<dbReference type="InterPro" id="IPR002403">
    <property type="entry name" value="Cyt_P450_E_grp-IV"/>
</dbReference>
<evidence type="ECO:0000256" key="14">
    <source>
        <dbReference type="RuleBase" id="RU000461"/>
    </source>
</evidence>
<comment type="similarity">
    <text evidence="4 14">Belongs to the cytochrome P450 family.</text>
</comment>
<keyword evidence="6" id="KW-0812">Transmembrane</keyword>
<dbReference type="AlphaFoldDB" id="A0A0C9YH98"/>
<dbReference type="PANTHER" id="PTHR24305">
    <property type="entry name" value="CYTOCHROME P450"/>
    <property type="match status" value="1"/>
</dbReference>
<dbReference type="GO" id="GO:0016705">
    <property type="term" value="F:oxidoreductase activity, acting on paired donors, with incorporation or reduction of molecular oxygen"/>
    <property type="evidence" value="ECO:0007669"/>
    <property type="project" value="InterPro"/>
</dbReference>
<dbReference type="InterPro" id="IPR050121">
    <property type="entry name" value="Cytochrome_P450_monoxygenase"/>
</dbReference>
<name>A0A0C9YH98_9AGAR</name>
<feature type="binding site" description="axial binding residue" evidence="13">
    <location>
        <position position="458"/>
    </location>
    <ligand>
        <name>heme</name>
        <dbReference type="ChEBI" id="CHEBI:30413"/>
    </ligand>
    <ligandPart>
        <name>Fe</name>
        <dbReference type="ChEBI" id="CHEBI:18248"/>
    </ligandPart>
</feature>
<evidence type="ECO:0000256" key="13">
    <source>
        <dbReference type="PIRSR" id="PIRSR602403-1"/>
    </source>
</evidence>
<dbReference type="PRINTS" id="PR00385">
    <property type="entry name" value="P450"/>
</dbReference>
<evidence type="ECO:0000256" key="4">
    <source>
        <dbReference type="ARBA" id="ARBA00010617"/>
    </source>
</evidence>
<evidence type="ECO:0000256" key="2">
    <source>
        <dbReference type="ARBA" id="ARBA00004370"/>
    </source>
</evidence>
<evidence type="ECO:0000256" key="8">
    <source>
        <dbReference type="ARBA" id="ARBA00022989"/>
    </source>
</evidence>
<dbReference type="PRINTS" id="PR00465">
    <property type="entry name" value="EP450IV"/>
</dbReference>
<comment type="subcellular location">
    <subcellularLocation>
        <location evidence="2">Membrane</location>
    </subcellularLocation>
</comment>
<keyword evidence="9 14" id="KW-0560">Oxidoreductase</keyword>